<dbReference type="EMBL" id="CP108253">
    <property type="protein sequence ID" value="WTU39900.1"/>
    <property type="molecule type" value="Genomic_DNA"/>
</dbReference>
<reference evidence="3" key="1">
    <citation type="submission" date="2022-10" db="EMBL/GenBank/DDBJ databases">
        <title>The complete genomes of actinobacterial strains from the NBC collection.</title>
        <authorList>
            <person name="Joergensen T.S."/>
            <person name="Alvarez Arevalo M."/>
            <person name="Sterndorff E.B."/>
            <person name="Faurdal D."/>
            <person name="Vuksanovic O."/>
            <person name="Mourched A.-S."/>
            <person name="Charusanti P."/>
            <person name="Shaw S."/>
            <person name="Blin K."/>
            <person name="Weber T."/>
        </authorList>
    </citation>
    <scope>NUCLEOTIDE SEQUENCE</scope>
    <source>
        <strain evidence="3">NBC_00060</strain>
    </source>
</reference>
<accession>A0AAU2GX20</accession>
<dbReference type="Pfam" id="PF01425">
    <property type="entry name" value="Amidase"/>
    <property type="match status" value="1"/>
</dbReference>
<dbReference type="PANTHER" id="PTHR11895">
    <property type="entry name" value="TRANSAMIDASE"/>
    <property type="match status" value="1"/>
</dbReference>
<feature type="domain" description="Amidase" evidence="2">
    <location>
        <begin position="21"/>
        <end position="434"/>
    </location>
</feature>
<dbReference type="Gene3D" id="3.90.1300.10">
    <property type="entry name" value="Amidase signature (AS) domain"/>
    <property type="match status" value="1"/>
</dbReference>
<comment type="similarity">
    <text evidence="1">Belongs to the amidase family.</text>
</comment>
<protein>
    <submittedName>
        <fullName evidence="3">Amidase family protein</fullName>
    </submittedName>
</protein>
<name>A0AAU2GX20_9ACTN</name>
<dbReference type="SUPFAM" id="SSF75304">
    <property type="entry name" value="Amidase signature (AS) enzymes"/>
    <property type="match status" value="1"/>
</dbReference>
<dbReference type="InterPro" id="IPR020556">
    <property type="entry name" value="Amidase_CS"/>
</dbReference>
<dbReference type="InterPro" id="IPR000120">
    <property type="entry name" value="Amidase"/>
</dbReference>
<evidence type="ECO:0000313" key="3">
    <source>
        <dbReference type="EMBL" id="WTU39900.1"/>
    </source>
</evidence>
<evidence type="ECO:0000259" key="2">
    <source>
        <dbReference type="Pfam" id="PF01425"/>
    </source>
</evidence>
<dbReference type="AlphaFoldDB" id="A0AAU2GX20"/>
<dbReference type="PROSITE" id="PS00571">
    <property type="entry name" value="AMIDASES"/>
    <property type="match status" value="1"/>
</dbReference>
<dbReference type="InterPro" id="IPR023631">
    <property type="entry name" value="Amidase_dom"/>
</dbReference>
<sequence>MTSIGDIRELLARGELTAAEHVQSVLTAIQKTDIELGAFVSVAGDEAVREAELADARIRELGRAAFERQPLLGITVSVKDLIQTGDLPTARGSLLENRRARADAPSVARLRAAGAIVVGKTTTSEYGWSASTVSRVAPPTRNPWDPELSAGGSSGGAAAAVAAGLGSGALGTDGAGSIRIPAAFCGVVGYKPSFAKVPYVPACADRLSHQGPIARTVPDVIELASVITGGHPGDPDSLIGAVEVPGERRSLRIGWIEFPGTSPEIRRVSEQALPALSAQGHHVERIEVPFRDPYPALVDILAASDAASTSPADEEWCDPGRLAIVRHGRTLSGATVMRAEEVRLTLRTRLHEIFDRYDLLAMATVPIEPFDPHAIGPQWASRPEDLLWLAWTPATYPFNMTGQPAVSLPAGLTRSGLPVGLQLVGPFGADDLVLSAARRLEADLGPLPAAPDRVTERIL</sequence>
<dbReference type="PANTHER" id="PTHR11895:SF7">
    <property type="entry name" value="GLUTAMYL-TRNA(GLN) AMIDOTRANSFERASE SUBUNIT A, MITOCHONDRIAL"/>
    <property type="match status" value="1"/>
</dbReference>
<evidence type="ECO:0000256" key="1">
    <source>
        <dbReference type="ARBA" id="ARBA00009199"/>
    </source>
</evidence>
<dbReference type="InterPro" id="IPR036928">
    <property type="entry name" value="AS_sf"/>
</dbReference>
<proteinExistence type="inferred from homology"/>
<organism evidence="3">
    <name type="scientific">Streptomyces sp. NBC_00060</name>
    <dbReference type="NCBI Taxonomy" id="2975636"/>
    <lineage>
        <taxon>Bacteria</taxon>
        <taxon>Bacillati</taxon>
        <taxon>Actinomycetota</taxon>
        <taxon>Actinomycetes</taxon>
        <taxon>Kitasatosporales</taxon>
        <taxon>Streptomycetaceae</taxon>
        <taxon>Streptomyces</taxon>
    </lineage>
</organism>
<dbReference type="GO" id="GO:0003824">
    <property type="term" value="F:catalytic activity"/>
    <property type="evidence" value="ECO:0007669"/>
    <property type="project" value="InterPro"/>
</dbReference>
<gene>
    <name evidence="3" type="ORF">OHV25_10045</name>
</gene>